<feature type="chain" id="PRO_5009939930" description="DUF4625 domain-containing protein" evidence="2">
    <location>
        <begin position="21"/>
        <end position="133"/>
    </location>
</feature>
<dbReference type="RefSeq" id="WP_007651966.1">
    <property type="nucleotide sequence ID" value="NZ_FTNM01000004.1"/>
</dbReference>
<name>A0A1N6ZAK2_9BACT</name>
<evidence type="ECO:0000313" key="4">
    <source>
        <dbReference type="Proteomes" id="UP000185924"/>
    </source>
</evidence>
<sequence length="133" mass="14573">MKFTKLLASAVMVVSLTACEDVFEDGSLQPDGSKPALTIRNPTNNQKLSKSSGLRVKLTASDKDKVKELQVRVRAVGGDADHINFTTLPDKKILEFDTLLNASDLPQGDYTLWIQATDFRTNVSTGEVLFSVK</sequence>
<evidence type="ECO:0000313" key="3">
    <source>
        <dbReference type="EMBL" id="SIR23900.1"/>
    </source>
</evidence>
<protein>
    <recommendedName>
        <fullName evidence="5">DUF4625 domain-containing protein</fullName>
    </recommendedName>
</protein>
<dbReference type="EMBL" id="FTNM01000004">
    <property type="protein sequence ID" value="SIR23900.1"/>
    <property type="molecule type" value="Genomic_DNA"/>
</dbReference>
<evidence type="ECO:0000256" key="1">
    <source>
        <dbReference type="SAM" id="MobiDB-lite"/>
    </source>
</evidence>
<keyword evidence="4" id="KW-1185">Reference proteome</keyword>
<proteinExistence type="predicted"/>
<dbReference type="InterPro" id="IPR013783">
    <property type="entry name" value="Ig-like_fold"/>
</dbReference>
<feature type="signal peptide" evidence="2">
    <location>
        <begin position="1"/>
        <end position="20"/>
    </location>
</feature>
<dbReference type="AlphaFoldDB" id="A0A1N6ZAK2"/>
<gene>
    <name evidence="3" type="ORF">SAMN05421545_2866</name>
</gene>
<dbReference type="PROSITE" id="PS51257">
    <property type="entry name" value="PROKAR_LIPOPROTEIN"/>
    <property type="match status" value="1"/>
</dbReference>
<keyword evidence="2" id="KW-0732">Signal</keyword>
<evidence type="ECO:0000256" key="2">
    <source>
        <dbReference type="SAM" id="SignalP"/>
    </source>
</evidence>
<feature type="region of interest" description="Disordered" evidence="1">
    <location>
        <begin position="31"/>
        <end position="52"/>
    </location>
</feature>
<organism evidence="3 4">
    <name type="scientific">Pontibacter lucknowensis</name>
    <dbReference type="NCBI Taxonomy" id="1077936"/>
    <lineage>
        <taxon>Bacteria</taxon>
        <taxon>Pseudomonadati</taxon>
        <taxon>Bacteroidota</taxon>
        <taxon>Cytophagia</taxon>
        <taxon>Cytophagales</taxon>
        <taxon>Hymenobacteraceae</taxon>
        <taxon>Pontibacter</taxon>
    </lineage>
</organism>
<evidence type="ECO:0008006" key="5">
    <source>
        <dbReference type="Google" id="ProtNLM"/>
    </source>
</evidence>
<dbReference type="Proteomes" id="UP000185924">
    <property type="component" value="Unassembled WGS sequence"/>
</dbReference>
<feature type="compositionally biased region" description="Polar residues" evidence="1">
    <location>
        <begin position="40"/>
        <end position="52"/>
    </location>
</feature>
<accession>A0A1N6ZAK2</accession>
<reference evidence="4" key="1">
    <citation type="submission" date="2017-01" db="EMBL/GenBank/DDBJ databases">
        <authorList>
            <person name="Varghese N."/>
            <person name="Submissions S."/>
        </authorList>
    </citation>
    <scope>NUCLEOTIDE SEQUENCE [LARGE SCALE GENOMIC DNA]</scope>
    <source>
        <strain evidence="4">DM9</strain>
    </source>
</reference>
<dbReference type="Gene3D" id="2.60.40.10">
    <property type="entry name" value="Immunoglobulins"/>
    <property type="match status" value="1"/>
</dbReference>